<comment type="caution">
    <text evidence="2">The sequence shown here is derived from an EMBL/GenBank/DDBJ whole genome shotgun (WGS) entry which is preliminary data.</text>
</comment>
<sequence length="310" mass="33683">MPALPDLTPAELAAFSQKYGLKGTPERLPSVGIVNRVYRAALNGQPIVLRIPMPGDVKDALTESVAAPAAFHAGVRTPELLIFDDDRDVVDAPVTVYAFAPGRSLESYGWAEGDPRLLRAYREAGRELARLHRNVTAAPDPQGRLNPIVPPNPPRTLARVTDSKKLGLADAMWATETVSRLLAAAPPPTPVFLHNDLHAGNLMVTDTGAVTALIDWGDAGWGDPVLDLTYAGPLAAPELLRGYHEEAVLDGGASLRLLAYLLEDATRRLAYVPEGHETDLWYTRPGTALMQLLRVSVQFPEWEEWLGRQG</sequence>
<dbReference type="STRING" id="249408.BOO71_0002263"/>
<keyword evidence="3" id="KW-1185">Reference proteome</keyword>
<feature type="domain" description="Aminoglycoside phosphotransferase" evidence="1">
    <location>
        <begin position="30"/>
        <end position="232"/>
    </location>
</feature>
<dbReference type="InterPro" id="IPR011009">
    <property type="entry name" value="Kinase-like_dom_sf"/>
</dbReference>
<evidence type="ECO:0000313" key="3">
    <source>
        <dbReference type="Proteomes" id="UP000186607"/>
    </source>
</evidence>
<dbReference type="Pfam" id="PF01636">
    <property type="entry name" value="APH"/>
    <property type="match status" value="1"/>
</dbReference>
<name>A0A1U7P2X3_9DEIO</name>
<organism evidence="2 3">
    <name type="scientific">Deinococcus marmoris</name>
    <dbReference type="NCBI Taxonomy" id="249408"/>
    <lineage>
        <taxon>Bacteria</taxon>
        <taxon>Thermotogati</taxon>
        <taxon>Deinococcota</taxon>
        <taxon>Deinococci</taxon>
        <taxon>Deinococcales</taxon>
        <taxon>Deinococcaceae</taxon>
        <taxon>Deinococcus</taxon>
    </lineage>
</organism>
<gene>
    <name evidence="2" type="ORF">BOO71_0002263</name>
</gene>
<evidence type="ECO:0000259" key="1">
    <source>
        <dbReference type="Pfam" id="PF01636"/>
    </source>
</evidence>
<dbReference type="Gene3D" id="3.90.1200.10">
    <property type="match status" value="1"/>
</dbReference>
<protein>
    <recommendedName>
        <fullName evidence="1">Aminoglycoside phosphotransferase domain-containing protein</fullName>
    </recommendedName>
</protein>
<dbReference type="PANTHER" id="PTHR21310">
    <property type="entry name" value="AMINOGLYCOSIDE PHOSPHOTRANSFERASE-RELATED-RELATED"/>
    <property type="match status" value="1"/>
</dbReference>
<dbReference type="InterPro" id="IPR002575">
    <property type="entry name" value="Aminoglycoside_PTrfase"/>
</dbReference>
<proteinExistence type="predicted"/>
<dbReference type="SUPFAM" id="SSF56112">
    <property type="entry name" value="Protein kinase-like (PK-like)"/>
    <property type="match status" value="1"/>
</dbReference>
<dbReference type="EMBL" id="MSTI01000028">
    <property type="protein sequence ID" value="OLV19508.1"/>
    <property type="molecule type" value="Genomic_DNA"/>
</dbReference>
<dbReference type="RefSeq" id="WP_075830648.1">
    <property type="nucleotide sequence ID" value="NZ_MSTI01000028.1"/>
</dbReference>
<dbReference type="eggNOG" id="COG3173">
    <property type="taxonomic scope" value="Bacteria"/>
</dbReference>
<dbReference type="AlphaFoldDB" id="A0A1U7P2X3"/>
<accession>A0A1U7P2X3</accession>
<reference evidence="2 3" key="1">
    <citation type="submission" date="2017-01" db="EMBL/GenBank/DDBJ databases">
        <title>Genome Analysis of Deinococcus marmoris KOPRI26562.</title>
        <authorList>
            <person name="Kim J.H."/>
            <person name="Oh H.-M."/>
        </authorList>
    </citation>
    <scope>NUCLEOTIDE SEQUENCE [LARGE SCALE GENOMIC DNA]</scope>
    <source>
        <strain evidence="2 3">KOPRI26562</strain>
    </source>
</reference>
<dbReference type="InterPro" id="IPR051678">
    <property type="entry name" value="AGP_Transferase"/>
</dbReference>
<evidence type="ECO:0000313" key="2">
    <source>
        <dbReference type="EMBL" id="OLV19508.1"/>
    </source>
</evidence>
<dbReference type="Proteomes" id="UP000186607">
    <property type="component" value="Unassembled WGS sequence"/>
</dbReference>